<name>A0ABT4IM26_9EURY</name>
<dbReference type="SUPFAM" id="SSF81345">
    <property type="entry name" value="ABC transporter involved in vitamin B12 uptake, BtuC"/>
    <property type="match status" value="1"/>
</dbReference>
<feature type="transmembrane region" description="Helical" evidence="6">
    <location>
        <begin position="40"/>
        <end position="58"/>
    </location>
</feature>
<feature type="transmembrane region" description="Helical" evidence="6">
    <location>
        <begin position="175"/>
        <end position="192"/>
    </location>
</feature>
<comment type="caution">
    <text evidence="7">The sequence shown here is derived from an EMBL/GenBank/DDBJ whole genome shotgun (WGS) entry which is preliminary data.</text>
</comment>
<evidence type="ECO:0000256" key="1">
    <source>
        <dbReference type="ARBA" id="ARBA00004141"/>
    </source>
</evidence>
<feature type="transmembrane region" description="Helical" evidence="6">
    <location>
        <begin position="247"/>
        <end position="265"/>
    </location>
</feature>
<proteinExistence type="inferred from homology"/>
<feature type="transmembrane region" description="Helical" evidence="6">
    <location>
        <begin position="222"/>
        <end position="241"/>
    </location>
</feature>
<evidence type="ECO:0000256" key="6">
    <source>
        <dbReference type="SAM" id="Phobius"/>
    </source>
</evidence>
<dbReference type="InterPro" id="IPR037294">
    <property type="entry name" value="ABC_BtuC-like"/>
</dbReference>
<evidence type="ECO:0000313" key="8">
    <source>
        <dbReference type="Proteomes" id="UP001141336"/>
    </source>
</evidence>
<comment type="similarity">
    <text evidence="2">Belongs to the ABC-3 integral membrane protein family.</text>
</comment>
<feature type="transmembrane region" description="Helical" evidence="6">
    <location>
        <begin position="135"/>
        <end position="154"/>
    </location>
</feature>
<evidence type="ECO:0000313" key="7">
    <source>
        <dbReference type="EMBL" id="MCZ0862399.1"/>
    </source>
</evidence>
<evidence type="ECO:0000256" key="3">
    <source>
        <dbReference type="ARBA" id="ARBA00022692"/>
    </source>
</evidence>
<organism evidence="7 8">
    <name type="scientific">Methanocorpusculum vombati</name>
    <dbReference type="NCBI Taxonomy" id="3002864"/>
    <lineage>
        <taxon>Archaea</taxon>
        <taxon>Methanobacteriati</taxon>
        <taxon>Methanobacteriota</taxon>
        <taxon>Stenosarchaea group</taxon>
        <taxon>Methanomicrobia</taxon>
        <taxon>Methanomicrobiales</taxon>
        <taxon>Methanocorpusculaceae</taxon>
        <taxon>Methanocorpusculum</taxon>
    </lineage>
</organism>
<evidence type="ECO:0000256" key="5">
    <source>
        <dbReference type="ARBA" id="ARBA00023136"/>
    </source>
</evidence>
<reference evidence="7" key="1">
    <citation type="submission" date="2022-12" db="EMBL/GenBank/DDBJ databases">
        <title>Isolation and characterisation of novel Methanocorpusculum spp. from native Australian herbivores indicates the genus is ancestrally host-associated.</title>
        <authorList>
            <person name="Volmer J.G."/>
            <person name="Soo R.M."/>
            <person name="Evans P.N."/>
            <person name="Hoedt E.C."/>
            <person name="Astorga Alsina A.L."/>
            <person name="Woodcroft B.J."/>
            <person name="Tyson G.W."/>
            <person name="Hugenholtz P."/>
            <person name="Morrison M."/>
        </authorList>
    </citation>
    <scope>NUCLEOTIDE SEQUENCE</scope>
    <source>
        <strain evidence="7">CW153</strain>
    </source>
</reference>
<feature type="transmembrane region" description="Helical" evidence="6">
    <location>
        <begin position="198"/>
        <end position="215"/>
    </location>
</feature>
<sequence>MLEFLIPNNMVCHATEAMLFASIGCAVLAVLITQMKISSIGFTMAHGAFAGAAVGMFFGIEMTIAALIGSFLLACVLGPLSDKSRMPIDTTLGVLFGSMMAVAIFFYAWMQQLGIGSGATSLLFGSVISLYREEIYGLLAIMVIVILFVAVFYKEISAMIFHRKIAEITGIRTKPMMYAVLFMIALMVALTLPIVGGLLLYVWLVAPAAIAYQFCGTLKQMMIASPVIAAAISLCGTFLSFTYNLPVAPFSAMLFAVVFAAAVLVSPRRRVTKEMVGLQG</sequence>
<protein>
    <submittedName>
        <fullName evidence="7">Metal ABC transporter permease</fullName>
    </submittedName>
</protein>
<dbReference type="Gene3D" id="1.10.3470.10">
    <property type="entry name" value="ABC transporter involved in vitamin B12 uptake, BtuC"/>
    <property type="match status" value="1"/>
</dbReference>
<feature type="transmembrane region" description="Helical" evidence="6">
    <location>
        <begin position="92"/>
        <end position="115"/>
    </location>
</feature>
<keyword evidence="4 6" id="KW-1133">Transmembrane helix</keyword>
<evidence type="ECO:0000256" key="2">
    <source>
        <dbReference type="ARBA" id="ARBA00008034"/>
    </source>
</evidence>
<gene>
    <name evidence="7" type="ORF">O0S09_03905</name>
</gene>
<keyword evidence="5 6" id="KW-0472">Membrane</keyword>
<dbReference type="EMBL" id="JAPTGC010000004">
    <property type="protein sequence ID" value="MCZ0862399.1"/>
    <property type="molecule type" value="Genomic_DNA"/>
</dbReference>
<evidence type="ECO:0000256" key="4">
    <source>
        <dbReference type="ARBA" id="ARBA00022989"/>
    </source>
</evidence>
<comment type="subcellular location">
    <subcellularLocation>
        <location evidence="1">Membrane</location>
        <topology evidence="1">Multi-pass membrane protein</topology>
    </subcellularLocation>
</comment>
<dbReference type="Pfam" id="PF00950">
    <property type="entry name" value="ABC-3"/>
    <property type="match status" value="1"/>
</dbReference>
<keyword evidence="3 6" id="KW-0812">Transmembrane</keyword>
<dbReference type="InterPro" id="IPR001626">
    <property type="entry name" value="ABC_TroCD"/>
</dbReference>
<dbReference type="Proteomes" id="UP001141336">
    <property type="component" value="Unassembled WGS sequence"/>
</dbReference>
<feature type="transmembrane region" description="Helical" evidence="6">
    <location>
        <begin position="17"/>
        <end position="33"/>
    </location>
</feature>
<keyword evidence="8" id="KW-1185">Reference proteome</keyword>
<feature type="transmembrane region" description="Helical" evidence="6">
    <location>
        <begin position="64"/>
        <end position="80"/>
    </location>
</feature>
<accession>A0ABT4IM26</accession>
<dbReference type="PANTHER" id="PTHR30477:SF13">
    <property type="entry name" value="IRON TRANSPORT SYSTEM MEMBRANE PROTEIN HI_0360-RELATED"/>
    <property type="match status" value="1"/>
</dbReference>
<dbReference type="RefSeq" id="WP_268922643.1">
    <property type="nucleotide sequence ID" value="NZ_JAPTGC010000004.1"/>
</dbReference>
<dbReference type="PANTHER" id="PTHR30477">
    <property type="entry name" value="ABC-TRANSPORTER METAL-BINDING PROTEIN"/>
    <property type="match status" value="1"/>
</dbReference>